<dbReference type="Pfam" id="PF06985">
    <property type="entry name" value="HET"/>
    <property type="match status" value="1"/>
</dbReference>
<feature type="domain" description="Heterokaryon incompatibility" evidence="1">
    <location>
        <begin position="20"/>
        <end position="178"/>
    </location>
</feature>
<dbReference type="Proteomes" id="UP000756346">
    <property type="component" value="Unassembled WGS sequence"/>
</dbReference>
<accession>A0A9P9BUB7</accession>
<protein>
    <submittedName>
        <fullName evidence="2">Heterokaryon incompatibility protein-domain-containing protein</fullName>
    </submittedName>
</protein>
<sequence>MRLIDCQDFALIDRQDDMAYLALSYVWGLANEDLVALVAPEDGEPDDNRHSRRLPTRVPRVVSDAMTVTTDLGYRYLWVDQFCIDQKADAAVLVNLISQMDLIYMSAQLTIIAASTSGALPGVGDTPRTQQKLLSIPPPGAPGSSDDAGGFTIFTTSPHVYESVKKSVWYQRGWCFQESVLSPARLYFTDHETLFQTHSSAFSE</sequence>
<organism evidence="2 3">
    <name type="scientific">Microdochium trichocladiopsis</name>
    <dbReference type="NCBI Taxonomy" id="1682393"/>
    <lineage>
        <taxon>Eukaryota</taxon>
        <taxon>Fungi</taxon>
        <taxon>Dikarya</taxon>
        <taxon>Ascomycota</taxon>
        <taxon>Pezizomycotina</taxon>
        <taxon>Sordariomycetes</taxon>
        <taxon>Xylariomycetidae</taxon>
        <taxon>Xylariales</taxon>
        <taxon>Microdochiaceae</taxon>
        <taxon>Microdochium</taxon>
    </lineage>
</organism>
<dbReference type="PANTHER" id="PTHR33112:SF16">
    <property type="entry name" value="HETEROKARYON INCOMPATIBILITY DOMAIN-CONTAINING PROTEIN"/>
    <property type="match status" value="1"/>
</dbReference>
<evidence type="ECO:0000313" key="2">
    <source>
        <dbReference type="EMBL" id="KAH7037947.1"/>
    </source>
</evidence>
<keyword evidence="3" id="KW-1185">Reference proteome</keyword>
<dbReference type="AlphaFoldDB" id="A0A9P9BUB7"/>
<gene>
    <name evidence="2" type="ORF">B0I36DRAFT_230184</name>
</gene>
<comment type="caution">
    <text evidence="2">The sequence shown here is derived from an EMBL/GenBank/DDBJ whole genome shotgun (WGS) entry which is preliminary data.</text>
</comment>
<dbReference type="OrthoDB" id="5428863at2759"/>
<dbReference type="RefSeq" id="XP_046017068.1">
    <property type="nucleotide sequence ID" value="XM_046149127.1"/>
</dbReference>
<feature type="non-terminal residue" evidence="2">
    <location>
        <position position="204"/>
    </location>
</feature>
<dbReference type="GeneID" id="70178673"/>
<evidence type="ECO:0000313" key="3">
    <source>
        <dbReference type="Proteomes" id="UP000756346"/>
    </source>
</evidence>
<reference evidence="2" key="1">
    <citation type="journal article" date="2021" name="Nat. Commun.">
        <title>Genetic determinants of endophytism in the Arabidopsis root mycobiome.</title>
        <authorList>
            <person name="Mesny F."/>
            <person name="Miyauchi S."/>
            <person name="Thiergart T."/>
            <person name="Pickel B."/>
            <person name="Atanasova L."/>
            <person name="Karlsson M."/>
            <person name="Huettel B."/>
            <person name="Barry K.W."/>
            <person name="Haridas S."/>
            <person name="Chen C."/>
            <person name="Bauer D."/>
            <person name="Andreopoulos W."/>
            <person name="Pangilinan J."/>
            <person name="LaButti K."/>
            <person name="Riley R."/>
            <person name="Lipzen A."/>
            <person name="Clum A."/>
            <person name="Drula E."/>
            <person name="Henrissat B."/>
            <person name="Kohler A."/>
            <person name="Grigoriev I.V."/>
            <person name="Martin F.M."/>
            <person name="Hacquard S."/>
        </authorList>
    </citation>
    <scope>NUCLEOTIDE SEQUENCE</scope>
    <source>
        <strain evidence="2">MPI-CAGE-CH-0230</strain>
    </source>
</reference>
<name>A0A9P9BUB7_9PEZI</name>
<proteinExistence type="predicted"/>
<dbReference type="EMBL" id="JAGTJQ010000002">
    <property type="protein sequence ID" value="KAH7037947.1"/>
    <property type="molecule type" value="Genomic_DNA"/>
</dbReference>
<dbReference type="PANTHER" id="PTHR33112">
    <property type="entry name" value="DOMAIN PROTEIN, PUTATIVE-RELATED"/>
    <property type="match status" value="1"/>
</dbReference>
<evidence type="ECO:0000259" key="1">
    <source>
        <dbReference type="Pfam" id="PF06985"/>
    </source>
</evidence>
<dbReference type="InterPro" id="IPR010730">
    <property type="entry name" value="HET"/>
</dbReference>